<name>A0AAV3WRM4_9LACT</name>
<proteinExistence type="predicted"/>
<comment type="caution">
    <text evidence="2">The sequence shown here is derived from an EMBL/GenBank/DDBJ whole genome shotgun (WGS) entry which is preliminary data.</text>
</comment>
<dbReference type="Proteomes" id="UP000887127">
    <property type="component" value="Unassembled WGS sequence"/>
</dbReference>
<evidence type="ECO:0000256" key="1">
    <source>
        <dbReference type="SAM" id="MobiDB-lite"/>
    </source>
</evidence>
<dbReference type="AlphaFoldDB" id="A0AAV3WRM4"/>
<organism evidence="2 3">
    <name type="scientific">Marinilactibacillus psychrotolerans</name>
    <dbReference type="NCBI Taxonomy" id="191770"/>
    <lineage>
        <taxon>Bacteria</taxon>
        <taxon>Bacillati</taxon>
        <taxon>Bacillota</taxon>
        <taxon>Bacilli</taxon>
        <taxon>Lactobacillales</taxon>
        <taxon>Carnobacteriaceae</taxon>
        <taxon>Marinilactibacillus</taxon>
    </lineage>
</organism>
<evidence type="ECO:0008006" key="4">
    <source>
        <dbReference type="Google" id="ProtNLM"/>
    </source>
</evidence>
<evidence type="ECO:0000313" key="3">
    <source>
        <dbReference type="Proteomes" id="UP000887127"/>
    </source>
</evidence>
<accession>A0AAV3WRM4</accession>
<gene>
    <name evidence="2" type="ORF">M132T_06160</name>
</gene>
<dbReference type="GeneID" id="96910929"/>
<dbReference type="RefSeq" id="WP_091761890.1">
    <property type="nucleotide sequence ID" value="NZ_BJVX01000005.1"/>
</dbReference>
<sequence length="601" mass="69076">MVTSKLLDPLKISLDMNNPRFSLFQFENEEDIIDYLVQYEDIKSLALQIINNGYISLGERIIVSEYKKDKVLRHTVLEGNRRIAALKIIFTQTDRFTRSERDKISSLDKNDFLVNCDVINETERNSALFKITSKHIEGIKQWSATDKRIFYGNLFEKYKTQGKTSTEALNDIGKVTPESIAKVRNSLKKLHFLSQVHQAVKKTNPELNELSHLDTDVLTSRVYNRIRSDLNLKQDENFYLIAKNGKENEFEKILNTLGKAAWISKTLDTRSFSKQEMWTKILNDNVIVPNLDELIQSYLKSTSNMQVSPDSSSLQSPTLEDLPDTVKEINPESNSQITPLVDGNSDSNSESNIPKYRLFIVENTLNVSTNEYNLLNNIKILDDQSEEISNKSSLYSNVLFECANDNIAIKENKILPLSENGIYSIKVKFHSAEKFFSLVLNIPQKKKKKEIKNLFTSKWHHESTALLSSKEEYSNIVSVLNRLDDNKDISINSDNFVVIALLIRILIEYTSKAYWEKFRDDQRMPKDLPQIVSLISTHLFNTKIIGKETKKSFANGSDLETLNGQIHDYKSNISSITLETIFKSYQSYLDILFAELNKHNS</sequence>
<protein>
    <recommendedName>
        <fullName evidence="4">ParB/Sulfiredoxin domain-containing protein</fullName>
    </recommendedName>
</protein>
<reference evidence="2" key="1">
    <citation type="submission" date="2019-08" db="EMBL/GenBank/DDBJ databases">
        <title>Marinilactibacillus psychrotolerans M13-2T whole genome sequencing project.</title>
        <authorList>
            <person name="Ishikawa M."/>
            <person name="Suzuki T."/>
            <person name="Matsutani M."/>
        </authorList>
    </citation>
    <scope>NUCLEOTIDE SEQUENCE</scope>
    <source>
        <strain evidence="2">M13-2T</strain>
    </source>
</reference>
<feature type="compositionally biased region" description="Polar residues" evidence="1">
    <location>
        <begin position="331"/>
        <end position="348"/>
    </location>
</feature>
<dbReference type="EMBL" id="BKBI01000004">
    <property type="protein sequence ID" value="GEQ35108.1"/>
    <property type="molecule type" value="Genomic_DNA"/>
</dbReference>
<evidence type="ECO:0000313" key="2">
    <source>
        <dbReference type="EMBL" id="GEQ35108.1"/>
    </source>
</evidence>
<feature type="region of interest" description="Disordered" evidence="1">
    <location>
        <begin position="329"/>
        <end position="348"/>
    </location>
</feature>